<organism evidence="4 5">
    <name type="scientific">Paenibacillus germinis</name>
    <dbReference type="NCBI Taxonomy" id="2654979"/>
    <lineage>
        <taxon>Bacteria</taxon>
        <taxon>Bacillati</taxon>
        <taxon>Bacillota</taxon>
        <taxon>Bacilli</taxon>
        <taxon>Bacillales</taxon>
        <taxon>Paenibacillaceae</taxon>
        <taxon>Paenibacillus</taxon>
    </lineage>
</organism>
<evidence type="ECO:0000259" key="2">
    <source>
        <dbReference type="Pfam" id="PF03644"/>
    </source>
</evidence>
<dbReference type="Proteomes" id="UP000658690">
    <property type="component" value="Unassembled WGS sequence"/>
</dbReference>
<evidence type="ECO:0000313" key="5">
    <source>
        <dbReference type="Proteomes" id="UP000658690"/>
    </source>
</evidence>
<feature type="domain" description="Cytosolic endo-beta-N-acetylglucosaminidase TIM barrel" evidence="2">
    <location>
        <begin position="118"/>
        <end position="498"/>
    </location>
</feature>
<dbReference type="Pfam" id="PF03644">
    <property type="entry name" value="Glyco_hydro_85"/>
    <property type="match status" value="1"/>
</dbReference>
<dbReference type="InterPro" id="IPR013783">
    <property type="entry name" value="Ig-like_fold"/>
</dbReference>
<evidence type="ECO:0000259" key="3">
    <source>
        <dbReference type="Pfam" id="PF21910"/>
    </source>
</evidence>
<gene>
    <name evidence="4" type="ORF">GC102_36780</name>
</gene>
<name>A0ABX1ZD39_9BACL</name>
<feature type="domain" description="Endo-beta-N-acetylglucosaminidase D-like D2" evidence="3">
    <location>
        <begin position="697"/>
        <end position="768"/>
    </location>
</feature>
<dbReference type="InterPro" id="IPR032979">
    <property type="entry name" value="ENGase"/>
</dbReference>
<dbReference type="Gene3D" id="3.20.20.80">
    <property type="entry name" value="Glycosidases"/>
    <property type="match status" value="1"/>
</dbReference>
<dbReference type="Pfam" id="PF21910">
    <property type="entry name" value="GH85_C"/>
    <property type="match status" value="1"/>
</dbReference>
<dbReference type="Gene3D" id="2.60.120.260">
    <property type="entry name" value="Galactose-binding domain-like"/>
    <property type="match status" value="1"/>
</dbReference>
<dbReference type="RefSeq" id="WP_171693945.1">
    <property type="nucleotide sequence ID" value="NZ_WHOC01000190.1"/>
</dbReference>
<feature type="chain" id="PRO_5045579084" evidence="1">
    <location>
        <begin position="29"/>
        <end position="964"/>
    </location>
</feature>
<dbReference type="PANTHER" id="PTHR13246">
    <property type="entry name" value="ENDO BETA N-ACETYLGLUCOSAMINIDASE"/>
    <property type="match status" value="1"/>
</dbReference>
<dbReference type="PANTHER" id="PTHR13246:SF1">
    <property type="entry name" value="CYTOSOLIC ENDO-BETA-N-ACETYLGLUCOSAMINIDASE"/>
    <property type="match status" value="1"/>
</dbReference>
<keyword evidence="5" id="KW-1185">Reference proteome</keyword>
<dbReference type="InterPro" id="IPR054110">
    <property type="entry name" value="EndoD-like_D2"/>
</dbReference>
<evidence type="ECO:0000313" key="4">
    <source>
        <dbReference type="EMBL" id="NOU91243.1"/>
    </source>
</evidence>
<dbReference type="Gene3D" id="2.60.40.10">
    <property type="entry name" value="Immunoglobulins"/>
    <property type="match status" value="1"/>
</dbReference>
<proteinExistence type="predicted"/>
<evidence type="ECO:0000256" key="1">
    <source>
        <dbReference type="SAM" id="SignalP"/>
    </source>
</evidence>
<dbReference type="InterPro" id="IPR005201">
    <property type="entry name" value="TIM_ENGase"/>
</dbReference>
<feature type="signal peptide" evidence="1">
    <location>
        <begin position="1"/>
        <end position="28"/>
    </location>
</feature>
<keyword evidence="1" id="KW-0732">Signal</keyword>
<comment type="caution">
    <text evidence="4">The sequence shown here is derived from an EMBL/GenBank/DDBJ whole genome shotgun (WGS) entry which is preliminary data.</text>
</comment>
<sequence length="964" mass="107443">MKAKQKKHLAVILASLLAMGAIPAIVNAGGDALPPRAGEQGYKGKNQPVYHGYRKQSILNWTPETDEFYEFMRAKVPLQNRNEAFKPTQANPKLDQEVQYLNLTSDYGDEFFNPTVYNDQFAQNLFNFWQYVDYTASWHGVVTNPTPDSLYNPEADWWQREYEFGVLNIPNPAYTNAAHKNGVKSLGCIFFPRTEHTEDFIYKDNNGRFPITDKLVEMAKFYGFDGYFVNAEETLPASFMPVYQEFIRAMTSQGLYVNVYASNRYGQKNQSSWGSIDYFNKDATVFSNWIKNPTDMNIAANSLYMNPDPSKSMVDGSVATMKSLGLDPRNTVFNTLEAGQTGFSGTRGTLYNTYDENLVPRTGIASLGSSTVFEHLDEQLFGHSGPNKYTENRRGNPDYYKYIVARERTWWSGAADAPTYNAGKGTLASAGMTQDQLLEAVLKATPDPVKTANDPNRGKPNEGKNYKTWPGLAAYISERSVINGSNFYTNFNTGHGMQYFVDGEVSNDNQWANINIQDILPTWQWRIDTDGTRLKVDFDYGKKYSAGYDYTQLGGYDGGSSLAIFGDLDATNFISLYKTKLDIKAESKLNITFNKPSVTDASSVKVGLIFEDDPAKVEYIEIPSGANKTTQGWVQKNLDLSQYAGKTLAAFGLSFTPEQGTIKNYQFNVGEINITDGTVVKPAAPTGLKIDKSFDSSEMYISWNLEDYNKVQQYNVYAEYEHGKEIFLGGTYDDRFYIKSLYDPKGTVKIKVKAVGADGREGKAAVVEKDFSETVKNIQMTENVGSIDVTWETPAVKYEQAQVDVTLNYSVTKDVYSSTVTKDVYSTTVAKGTNSVRVEVPIADGSAYTVRISLLDDKGNVVTYADDTGVLKDDHSDVYEGTATFFGVRKVKLSGPTSDDWWHLYAWQNGKPITFNGKAYAIRGVDDLRSLSVVGSSGVIEVVLEDFNGNKSKPVQVPFGSLGE</sequence>
<accession>A0ABX1ZD39</accession>
<reference evidence="4 5" key="1">
    <citation type="submission" date="2019-10" db="EMBL/GenBank/DDBJ databases">
        <title>Description of Paenibacillus choica sp. nov.</title>
        <authorList>
            <person name="Carlier A."/>
            <person name="Qi S."/>
        </authorList>
    </citation>
    <scope>NUCLEOTIDE SEQUENCE [LARGE SCALE GENOMIC DNA]</scope>
    <source>
        <strain evidence="4 5">LMG 31460</strain>
    </source>
</reference>
<protein>
    <submittedName>
        <fullName evidence="4">Endo-beta-N-acetylglucosaminidase</fullName>
    </submittedName>
</protein>
<dbReference type="EMBL" id="WHOC01000190">
    <property type="protein sequence ID" value="NOU91243.1"/>
    <property type="molecule type" value="Genomic_DNA"/>
</dbReference>